<protein>
    <submittedName>
        <fullName evidence="3">NTP transferase domain-containing protein</fullName>
    </submittedName>
</protein>
<dbReference type="RefSeq" id="WP_382421127.1">
    <property type="nucleotide sequence ID" value="NZ_JBHSCW010000002.1"/>
</dbReference>
<evidence type="ECO:0000313" key="4">
    <source>
        <dbReference type="Proteomes" id="UP001595799"/>
    </source>
</evidence>
<sequence>MTHGKAAFTALVLAGQRPGMDPLARHCGMDLKCMVPVAGLPMLQRVVTTLDRNDAIQRIFVSLPAPSALDDLEALAPLRQNGRLQAVQSASSPSASVAEFCKTHWQAGEPLLVTTADHVLLNDEILGLFLDQARKNGGDIAAGLTPSAPLKAAYPTSKRTYLHFRDEAYSGANLFALLTPRAQSAVAFWQGVEQDRKKPWRIARRVGMKALIAYLARRLTLEEAMQALSKAAGAEARAVILPIAEAAIDVDKPEDLTLVETILAEQAANT</sequence>
<organism evidence="3 4">
    <name type="scientific">Fodinicurvata halophila</name>
    <dbReference type="NCBI Taxonomy" id="1419723"/>
    <lineage>
        <taxon>Bacteria</taxon>
        <taxon>Pseudomonadati</taxon>
        <taxon>Pseudomonadota</taxon>
        <taxon>Alphaproteobacteria</taxon>
        <taxon>Rhodospirillales</taxon>
        <taxon>Rhodovibrionaceae</taxon>
        <taxon>Fodinicurvata</taxon>
    </lineage>
</organism>
<accession>A0ABV8UIX2</accession>
<dbReference type="SUPFAM" id="SSF53448">
    <property type="entry name" value="Nucleotide-diphospho-sugar transferases"/>
    <property type="match status" value="1"/>
</dbReference>
<gene>
    <name evidence="3" type="ORF">ACFOW6_04430</name>
</gene>
<evidence type="ECO:0000313" key="3">
    <source>
        <dbReference type="EMBL" id="MFC4350786.1"/>
    </source>
</evidence>
<comment type="caution">
    <text evidence="3">The sequence shown here is derived from an EMBL/GenBank/DDBJ whole genome shotgun (WGS) entry which is preliminary data.</text>
</comment>
<reference evidence="4" key="1">
    <citation type="journal article" date="2019" name="Int. J. Syst. Evol. Microbiol.">
        <title>The Global Catalogue of Microorganisms (GCM) 10K type strain sequencing project: providing services to taxonomists for standard genome sequencing and annotation.</title>
        <authorList>
            <consortium name="The Broad Institute Genomics Platform"/>
            <consortium name="The Broad Institute Genome Sequencing Center for Infectious Disease"/>
            <person name="Wu L."/>
            <person name="Ma J."/>
        </authorList>
    </citation>
    <scope>NUCLEOTIDE SEQUENCE [LARGE SCALE GENOMIC DNA]</scope>
    <source>
        <strain evidence="4">CECT 8472</strain>
    </source>
</reference>
<keyword evidence="1" id="KW-0460">Magnesium</keyword>
<dbReference type="Pfam" id="PF12804">
    <property type="entry name" value="NTP_transf_3"/>
    <property type="match status" value="1"/>
</dbReference>
<dbReference type="InterPro" id="IPR025877">
    <property type="entry name" value="MobA-like_NTP_Trfase"/>
</dbReference>
<evidence type="ECO:0000256" key="1">
    <source>
        <dbReference type="ARBA" id="ARBA00022842"/>
    </source>
</evidence>
<dbReference type="InterPro" id="IPR029044">
    <property type="entry name" value="Nucleotide-diphossugar_trans"/>
</dbReference>
<keyword evidence="4" id="KW-1185">Reference proteome</keyword>
<name>A0ABV8UIX2_9PROT</name>
<feature type="domain" description="MobA-like NTP transferase" evidence="2">
    <location>
        <begin position="24"/>
        <end position="147"/>
    </location>
</feature>
<dbReference type="Gene3D" id="3.90.550.10">
    <property type="entry name" value="Spore Coat Polysaccharide Biosynthesis Protein SpsA, Chain A"/>
    <property type="match status" value="1"/>
</dbReference>
<keyword evidence="3" id="KW-0808">Transferase</keyword>
<dbReference type="Proteomes" id="UP001595799">
    <property type="component" value="Unassembled WGS sequence"/>
</dbReference>
<evidence type="ECO:0000259" key="2">
    <source>
        <dbReference type="Pfam" id="PF12804"/>
    </source>
</evidence>
<dbReference type="EMBL" id="JBHSCW010000002">
    <property type="protein sequence ID" value="MFC4350786.1"/>
    <property type="molecule type" value="Genomic_DNA"/>
</dbReference>
<proteinExistence type="predicted"/>
<dbReference type="GO" id="GO:0016740">
    <property type="term" value="F:transferase activity"/>
    <property type="evidence" value="ECO:0007669"/>
    <property type="project" value="UniProtKB-KW"/>
</dbReference>